<comment type="caution">
    <text evidence="2">The sequence shown here is derived from an EMBL/GenBank/DDBJ whole genome shotgun (WGS) entry which is preliminary data.</text>
</comment>
<accession>A0A843VFA0</accession>
<dbReference type="AlphaFoldDB" id="A0A843VFA0"/>
<evidence type="ECO:0000313" key="2">
    <source>
        <dbReference type="EMBL" id="MQL93816.1"/>
    </source>
</evidence>
<dbReference type="EMBL" id="NMUH01001600">
    <property type="protein sequence ID" value="MQL93816.1"/>
    <property type="molecule type" value="Genomic_DNA"/>
</dbReference>
<reference evidence="2" key="1">
    <citation type="submission" date="2017-07" db="EMBL/GenBank/DDBJ databases">
        <title>Taro Niue Genome Assembly and Annotation.</title>
        <authorList>
            <person name="Atibalentja N."/>
            <person name="Keating K."/>
            <person name="Fields C.J."/>
        </authorList>
    </citation>
    <scope>NUCLEOTIDE SEQUENCE</scope>
    <source>
        <strain evidence="2">Niue_2</strain>
        <tissue evidence="2">Leaf</tissue>
    </source>
</reference>
<name>A0A843VFA0_COLES</name>
<dbReference type="Proteomes" id="UP000652761">
    <property type="component" value="Unassembled WGS sequence"/>
</dbReference>
<keyword evidence="3" id="KW-1185">Reference proteome</keyword>
<proteinExistence type="predicted"/>
<evidence type="ECO:0000313" key="3">
    <source>
        <dbReference type="Proteomes" id="UP000652761"/>
    </source>
</evidence>
<evidence type="ECO:0000256" key="1">
    <source>
        <dbReference type="SAM" id="MobiDB-lite"/>
    </source>
</evidence>
<feature type="compositionally biased region" description="Basic and acidic residues" evidence="1">
    <location>
        <begin position="21"/>
        <end position="31"/>
    </location>
</feature>
<gene>
    <name evidence="2" type="ORF">Taro_026468</name>
</gene>
<protein>
    <submittedName>
        <fullName evidence="2">Uncharacterized protein</fullName>
    </submittedName>
</protein>
<sequence length="196" mass="22023">MADPPSLYKEGPSSLQNTQKPNEEALRRRQGDTVQSLLHKAKLQRRKRKKKKKKRKENQDTVSEKCFVLGRPSTKFELEFSARDLIGRGTGHSCSTCYLVGQAVQVAAARLLSMLCFVSARVQPYSSENAFSVLDDLQLKDLSSSINEILMDEDGKNEELLISVINLLVSAAHFQVCDVEVGHIFFIVIMEILLLI</sequence>
<dbReference type="OrthoDB" id="787141at2759"/>
<organism evidence="2 3">
    <name type="scientific">Colocasia esculenta</name>
    <name type="common">Wild taro</name>
    <name type="synonym">Arum esculentum</name>
    <dbReference type="NCBI Taxonomy" id="4460"/>
    <lineage>
        <taxon>Eukaryota</taxon>
        <taxon>Viridiplantae</taxon>
        <taxon>Streptophyta</taxon>
        <taxon>Embryophyta</taxon>
        <taxon>Tracheophyta</taxon>
        <taxon>Spermatophyta</taxon>
        <taxon>Magnoliopsida</taxon>
        <taxon>Liliopsida</taxon>
        <taxon>Araceae</taxon>
        <taxon>Aroideae</taxon>
        <taxon>Colocasieae</taxon>
        <taxon>Colocasia</taxon>
    </lineage>
</organism>
<feature type="compositionally biased region" description="Basic residues" evidence="1">
    <location>
        <begin position="39"/>
        <end position="56"/>
    </location>
</feature>
<feature type="region of interest" description="Disordered" evidence="1">
    <location>
        <begin position="1"/>
        <end position="59"/>
    </location>
</feature>